<evidence type="ECO:0000313" key="4">
    <source>
        <dbReference type="Proteomes" id="UP001597460"/>
    </source>
</evidence>
<dbReference type="CDD" id="cd04584">
    <property type="entry name" value="CBS_pair_AcuB_like"/>
    <property type="match status" value="1"/>
</dbReference>
<evidence type="ECO:0000256" key="1">
    <source>
        <dbReference type="PROSITE-ProRule" id="PRU00703"/>
    </source>
</evidence>
<sequence>MGEERVKLADDNEQVQTFMKHVLRDMRALKTMLNDDWFETDTIRIGAEQELCMVDPHGKVFPRSMEVLDALGDGNYTTEFARFNLEINIEPLEFTGNSLSQMEHNLHDEVENVRKTVREMGGDILLTGILPTIRKMDVDVKNLTPLQRYEALCEAINRLRGKEYELRIQGMDELLMKFDSPLLEACNTGFQVHLQVKPSEFVNRYNIAQAVTAPVLACAVNSPVLFGKRLWAETRVALFHQSIDTRQVGEHLRDSSPRVTFGNQWLENSILDIYKEDISRYRVMLSAEVEEEVEQMMKEGIAPELMALRVHNSSVYRWNRPCYGVGNGKPHLRIENRVFPSGPTVVDEVANAAFWLGLLNGFEDEYKDITQELDFDDARMNFFAASKLGLDTKFVWTKDRKMTAVDLIKNELLPIAKNGLQKANIDSSDIDTYLEVIEERVNTAQTGSYWVVKSYGNLIKKGNREQTLSAITNAMIKNQKKGEPAHKWGLAKIEDMDHWKPSKLMVEEFMTTDLFTVRKDDILEFVANLLDWRRIRYIPVEDDQKHLVGLITMRKVLREYTKVVNEDEEASITQTVDDIMEQNPVTIHPEASIMEAMEIMQNQKIGCLPVVKNSRLVGVITEDNFMNITRRLLQVLDNEKKNKEE</sequence>
<keyword evidence="1" id="KW-0129">CBS domain</keyword>
<dbReference type="Proteomes" id="UP001597460">
    <property type="component" value="Unassembled WGS sequence"/>
</dbReference>
<name>A0ABW5JHT6_9BACT</name>
<accession>A0ABW5JHT6</accession>
<feature type="domain" description="CBS" evidence="2">
    <location>
        <begin position="580"/>
        <end position="635"/>
    </location>
</feature>
<gene>
    <name evidence="3" type="ORF">ACFSVN_04190</name>
</gene>
<dbReference type="PROSITE" id="PS51371">
    <property type="entry name" value="CBS"/>
    <property type="match status" value="2"/>
</dbReference>
<dbReference type="PANTHER" id="PTHR36510:SF3">
    <property type="entry name" value="CONSERVED PROTEIN"/>
    <property type="match status" value="1"/>
</dbReference>
<dbReference type="InterPro" id="IPR050141">
    <property type="entry name" value="GCL_type2/YbdK_subfam"/>
</dbReference>
<dbReference type="InterPro" id="IPR006336">
    <property type="entry name" value="GCS2"/>
</dbReference>
<dbReference type="PANTHER" id="PTHR36510">
    <property type="entry name" value="GLUTAMATE--CYSTEINE LIGASE 2-RELATED"/>
    <property type="match status" value="1"/>
</dbReference>
<dbReference type="InterPro" id="IPR000644">
    <property type="entry name" value="CBS_dom"/>
</dbReference>
<dbReference type="SUPFAM" id="SSF54631">
    <property type="entry name" value="CBS-domain pair"/>
    <property type="match status" value="1"/>
</dbReference>
<organism evidence="3 4">
    <name type="scientific">Gracilimonas halophila</name>
    <dbReference type="NCBI Taxonomy" id="1834464"/>
    <lineage>
        <taxon>Bacteria</taxon>
        <taxon>Pseudomonadati</taxon>
        <taxon>Balneolota</taxon>
        <taxon>Balneolia</taxon>
        <taxon>Balneolales</taxon>
        <taxon>Balneolaceae</taxon>
        <taxon>Gracilimonas</taxon>
    </lineage>
</organism>
<keyword evidence="3" id="KW-0436">Ligase</keyword>
<dbReference type="SUPFAM" id="SSF55931">
    <property type="entry name" value="Glutamine synthetase/guanido kinase"/>
    <property type="match status" value="1"/>
</dbReference>
<keyword evidence="4" id="KW-1185">Reference proteome</keyword>
<dbReference type="EMBL" id="JBHULI010000005">
    <property type="protein sequence ID" value="MFD2531639.1"/>
    <property type="molecule type" value="Genomic_DNA"/>
</dbReference>
<dbReference type="Gene3D" id="3.30.590.20">
    <property type="match status" value="1"/>
</dbReference>
<feature type="domain" description="CBS" evidence="2">
    <location>
        <begin position="510"/>
        <end position="569"/>
    </location>
</feature>
<dbReference type="SMART" id="SM00116">
    <property type="entry name" value="CBS"/>
    <property type="match status" value="2"/>
</dbReference>
<evidence type="ECO:0000313" key="3">
    <source>
        <dbReference type="EMBL" id="MFD2531639.1"/>
    </source>
</evidence>
<comment type="caution">
    <text evidence="3">The sequence shown here is derived from an EMBL/GenBank/DDBJ whole genome shotgun (WGS) entry which is preliminary data.</text>
</comment>
<dbReference type="Pfam" id="PF04107">
    <property type="entry name" value="GCS2"/>
    <property type="match status" value="1"/>
</dbReference>
<dbReference type="Pfam" id="PF00571">
    <property type="entry name" value="CBS"/>
    <property type="match status" value="2"/>
</dbReference>
<dbReference type="InterPro" id="IPR014746">
    <property type="entry name" value="Gln_synth/guanido_kin_cat_dom"/>
</dbReference>
<evidence type="ECO:0000259" key="2">
    <source>
        <dbReference type="PROSITE" id="PS51371"/>
    </source>
</evidence>
<dbReference type="Gene3D" id="3.10.580.10">
    <property type="entry name" value="CBS-domain"/>
    <property type="match status" value="1"/>
</dbReference>
<dbReference type="GO" id="GO:0016874">
    <property type="term" value="F:ligase activity"/>
    <property type="evidence" value="ECO:0007669"/>
    <property type="project" value="UniProtKB-KW"/>
</dbReference>
<dbReference type="InterPro" id="IPR046342">
    <property type="entry name" value="CBS_dom_sf"/>
</dbReference>
<reference evidence="4" key="1">
    <citation type="journal article" date="2019" name="Int. J. Syst. Evol. Microbiol.">
        <title>The Global Catalogue of Microorganisms (GCM) 10K type strain sequencing project: providing services to taxonomists for standard genome sequencing and annotation.</title>
        <authorList>
            <consortium name="The Broad Institute Genomics Platform"/>
            <consortium name="The Broad Institute Genome Sequencing Center for Infectious Disease"/>
            <person name="Wu L."/>
            <person name="Ma J."/>
        </authorList>
    </citation>
    <scope>NUCLEOTIDE SEQUENCE [LARGE SCALE GENOMIC DNA]</scope>
    <source>
        <strain evidence="4">KCTC 52042</strain>
    </source>
</reference>
<dbReference type="RefSeq" id="WP_390299062.1">
    <property type="nucleotide sequence ID" value="NZ_JBHULI010000005.1"/>
</dbReference>
<protein>
    <submittedName>
        <fullName evidence="3">Glutamate-cysteine ligase family protein</fullName>
    </submittedName>
</protein>
<proteinExistence type="predicted"/>